<sequence length="48" mass="5938">MLKDWFEMKYHQCLGFFAGFHQVLTRLRYQAMYSRFKIICSQFIINNI</sequence>
<keyword evidence="2" id="KW-1185">Reference proteome</keyword>
<protein>
    <submittedName>
        <fullName evidence="1">Uncharacterized protein</fullName>
    </submittedName>
</protein>
<dbReference type="PATRIC" id="fig|1129794.4.peg.864"/>
<reference evidence="1 2" key="1">
    <citation type="journal article" date="2013" name="Genome Announc.">
        <title>Complete Genome Sequence of Glaciecola psychrophila Strain 170T.</title>
        <authorList>
            <person name="Yin J."/>
            <person name="Chen J."/>
            <person name="Liu G."/>
            <person name="Yu Y."/>
            <person name="Song L."/>
            <person name="Wang X."/>
            <person name="Qu X."/>
        </authorList>
    </citation>
    <scope>NUCLEOTIDE SEQUENCE [LARGE SCALE GENOMIC DNA]</scope>
    <source>
        <strain evidence="1 2">170</strain>
    </source>
</reference>
<organism evidence="1 2">
    <name type="scientific">Paraglaciecola psychrophila 170</name>
    <dbReference type="NCBI Taxonomy" id="1129794"/>
    <lineage>
        <taxon>Bacteria</taxon>
        <taxon>Pseudomonadati</taxon>
        <taxon>Pseudomonadota</taxon>
        <taxon>Gammaproteobacteria</taxon>
        <taxon>Alteromonadales</taxon>
        <taxon>Alteromonadaceae</taxon>
        <taxon>Paraglaciecola</taxon>
    </lineage>
</organism>
<dbReference type="AlphaFoldDB" id="K7A9P2"/>
<name>K7A9P2_9ALTE</name>
<dbReference type="KEGG" id="gps:C427_0876"/>
<evidence type="ECO:0000313" key="1">
    <source>
        <dbReference type="EMBL" id="AGH42985.1"/>
    </source>
</evidence>
<evidence type="ECO:0000313" key="2">
    <source>
        <dbReference type="Proteomes" id="UP000011864"/>
    </source>
</evidence>
<dbReference type="HOGENOM" id="CLU_3155915_0_0_6"/>
<dbReference type="Proteomes" id="UP000011864">
    <property type="component" value="Chromosome"/>
</dbReference>
<gene>
    <name evidence="1" type="ORF">C427_0876</name>
</gene>
<accession>K7A9P2</accession>
<proteinExistence type="predicted"/>
<dbReference type="EMBL" id="CP003837">
    <property type="protein sequence ID" value="AGH42985.1"/>
    <property type="molecule type" value="Genomic_DNA"/>
</dbReference>